<evidence type="ECO:0000313" key="3">
    <source>
        <dbReference type="Proteomes" id="UP001501442"/>
    </source>
</evidence>
<dbReference type="InterPro" id="IPR037401">
    <property type="entry name" value="SnoaL-like"/>
</dbReference>
<dbReference type="EMBL" id="BAABHK010000017">
    <property type="protein sequence ID" value="GAA4636324.1"/>
    <property type="molecule type" value="Genomic_DNA"/>
</dbReference>
<accession>A0ABP8UNN9</accession>
<evidence type="ECO:0000259" key="1">
    <source>
        <dbReference type="Pfam" id="PF12680"/>
    </source>
</evidence>
<reference evidence="3" key="1">
    <citation type="journal article" date="2019" name="Int. J. Syst. Evol. Microbiol.">
        <title>The Global Catalogue of Microorganisms (GCM) 10K type strain sequencing project: providing services to taxonomists for standard genome sequencing and annotation.</title>
        <authorList>
            <consortium name="The Broad Institute Genomics Platform"/>
            <consortium name="The Broad Institute Genome Sequencing Center for Infectious Disease"/>
            <person name="Wu L."/>
            <person name="Ma J."/>
        </authorList>
    </citation>
    <scope>NUCLEOTIDE SEQUENCE [LARGE SCALE GENOMIC DNA]</scope>
    <source>
        <strain evidence="3">JCM 17939</strain>
    </source>
</reference>
<gene>
    <name evidence="2" type="ORF">GCM10023196_085610</name>
</gene>
<dbReference type="Pfam" id="PF12680">
    <property type="entry name" value="SnoaL_2"/>
    <property type="match status" value="1"/>
</dbReference>
<dbReference type="Proteomes" id="UP001501442">
    <property type="component" value="Unassembled WGS sequence"/>
</dbReference>
<feature type="domain" description="SnoaL-like" evidence="1">
    <location>
        <begin position="9"/>
        <end position="111"/>
    </location>
</feature>
<organism evidence="2 3">
    <name type="scientific">Actinoallomurus vinaceus</name>
    <dbReference type="NCBI Taxonomy" id="1080074"/>
    <lineage>
        <taxon>Bacteria</taxon>
        <taxon>Bacillati</taxon>
        <taxon>Actinomycetota</taxon>
        <taxon>Actinomycetes</taxon>
        <taxon>Streptosporangiales</taxon>
        <taxon>Thermomonosporaceae</taxon>
        <taxon>Actinoallomurus</taxon>
    </lineage>
</organism>
<sequence length="116" mass="12792">MSETVDLITQYLEIWNERDDARRDALIKAVLTEDSTYSDPDYARIEGHAALSTAIANAHEKFGTLVFTLGEVIGAHHDTVLFTWRLGPAGSDEAVATGHDVMEFAAGRVHRVVGYF</sequence>
<comment type="caution">
    <text evidence="2">The sequence shown here is derived from an EMBL/GenBank/DDBJ whole genome shotgun (WGS) entry which is preliminary data.</text>
</comment>
<dbReference type="InterPro" id="IPR032710">
    <property type="entry name" value="NTF2-like_dom_sf"/>
</dbReference>
<keyword evidence="3" id="KW-1185">Reference proteome</keyword>
<proteinExistence type="predicted"/>
<dbReference type="RefSeq" id="WP_345439304.1">
    <property type="nucleotide sequence ID" value="NZ_BAABHK010000017.1"/>
</dbReference>
<dbReference type="Gene3D" id="3.10.450.50">
    <property type="match status" value="1"/>
</dbReference>
<evidence type="ECO:0000313" key="2">
    <source>
        <dbReference type="EMBL" id="GAA4636324.1"/>
    </source>
</evidence>
<dbReference type="SUPFAM" id="SSF54427">
    <property type="entry name" value="NTF2-like"/>
    <property type="match status" value="1"/>
</dbReference>
<protein>
    <submittedName>
        <fullName evidence="2">Nuclear transport factor 2 family protein</fullName>
    </submittedName>
</protein>
<name>A0ABP8UNN9_9ACTN</name>